<evidence type="ECO:0000259" key="2">
    <source>
        <dbReference type="PROSITE" id="PS51782"/>
    </source>
</evidence>
<dbReference type="PROSITE" id="PS51782">
    <property type="entry name" value="LYSM"/>
    <property type="match status" value="1"/>
</dbReference>
<organism evidence="3">
    <name type="scientific">Ornithinibacillus sp. 4-3</name>
    <dbReference type="NCBI Taxonomy" id="3231488"/>
    <lineage>
        <taxon>Bacteria</taxon>
        <taxon>Bacillati</taxon>
        <taxon>Bacillota</taxon>
        <taxon>Bacilli</taxon>
        <taxon>Bacillales</taxon>
        <taxon>Bacillaceae</taxon>
        <taxon>Ornithinibacillus</taxon>
    </lineage>
</organism>
<dbReference type="Pfam" id="PF01476">
    <property type="entry name" value="LysM"/>
    <property type="match status" value="1"/>
</dbReference>
<dbReference type="InterPro" id="IPR036779">
    <property type="entry name" value="LysM_dom_sf"/>
</dbReference>
<proteinExistence type="predicted"/>
<dbReference type="InterPro" id="IPR018392">
    <property type="entry name" value="LysM"/>
</dbReference>
<dbReference type="RefSeq" id="WP_368652214.1">
    <property type="nucleotide sequence ID" value="NZ_CP162599.1"/>
</dbReference>
<feature type="coiled-coil region" evidence="1">
    <location>
        <begin position="204"/>
        <end position="235"/>
    </location>
</feature>
<evidence type="ECO:0000256" key="1">
    <source>
        <dbReference type="SAM" id="Coils"/>
    </source>
</evidence>
<evidence type="ECO:0000313" key="3">
    <source>
        <dbReference type="EMBL" id="XDK31487.1"/>
    </source>
</evidence>
<protein>
    <submittedName>
        <fullName evidence="3">Stage VI sporulation protein D</fullName>
    </submittedName>
</protein>
<dbReference type="EMBL" id="CP162599">
    <property type="protein sequence ID" value="XDK31487.1"/>
    <property type="molecule type" value="Genomic_DNA"/>
</dbReference>
<sequence>MPNRAPFTFEITETIFLDKAYGVEEMIRVSLDPVVSFQTDNSYMNIHGVLELNGEFVKADLEEHVEDDFRENHAKQFMKNVQEIDDQRIAFHHPIPVNISIPTYRVKTDTDMMVNVTSFDYELSNAHQLRLIATVNIDGITELEKDTLVESKQETPEEDNFQFTIDTRDEDIEMIEQEDLEPEEVLSADVLRSGEIEEPSDKRLEEISHLIEEFSNAMEEEQESVLEELTKLEIRAAEDYTVEEDEPEPVVEEVTNLEIRAAEDYIVKEDEPEPVVEEVTNLETRAAEDYAVEEDEPEPVVEEKTNLEIRATADYTVDEDEEEEDLDRGSVSYLADIFSNDEQENETAQLRICIVQGEDTLESISERFSVSKAQIQKQNQLEDEILNTGQLLIIPSRK</sequence>
<keyword evidence="1" id="KW-0175">Coiled coil</keyword>
<dbReference type="AlphaFoldDB" id="A0AB39HHX5"/>
<accession>A0AB39HHX5</accession>
<dbReference type="Pfam" id="PF20918">
    <property type="entry name" value="SPOCS_spoVID-N"/>
    <property type="match status" value="1"/>
</dbReference>
<reference evidence="3" key="1">
    <citation type="submission" date="2024-07" db="EMBL/GenBank/DDBJ databases">
        <title>Halotolerant mesophilic bacterium Ornithinibacillus sp. 4-3, sp. nov., isolated from soil.</title>
        <authorList>
            <person name="Sidarenka A.V."/>
            <person name="Guliayeva D.E."/>
            <person name="Leanovich S.I."/>
            <person name="Hileuskaya K.S."/>
            <person name="Akhremchuk A.E."/>
            <person name="Sikolenko M.A."/>
            <person name="Valentovich L.N."/>
        </authorList>
    </citation>
    <scope>NUCLEOTIDE SEQUENCE</scope>
    <source>
        <strain evidence="3">4-3</strain>
    </source>
</reference>
<dbReference type="InterPro" id="IPR048862">
    <property type="entry name" value="SPOCS_spoVID_N"/>
</dbReference>
<gene>
    <name evidence="3" type="primary">spoVID</name>
    <name evidence="3" type="ORF">AB4Y30_10655</name>
</gene>
<dbReference type="SMART" id="SM00257">
    <property type="entry name" value="LysM"/>
    <property type="match status" value="1"/>
</dbReference>
<dbReference type="Gene3D" id="3.10.350.10">
    <property type="entry name" value="LysM domain"/>
    <property type="match status" value="1"/>
</dbReference>
<name>A0AB39HHX5_9BACI</name>
<feature type="domain" description="LysM" evidence="2">
    <location>
        <begin position="351"/>
        <end position="394"/>
    </location>
</feature>
<dbReference type="InterPro" id="IPR014256">
    <property type="entry name" value="Spore_VI_D"/>
</dbReference>
<dbReference type="NCBIfam" id="TIGR02907">
    <property type="entry name" value="spore_VI_D"/>
    <property type="match status" value="1"/>
</dbReference>
<dbReference type="SUPFAM" id="SSF54106">
    <property type="entry name" value="LysM domain"/>
    <property type="match status" value="1"/>
</dbReference>